<reference evidence="1 2" key="1">
    <citation type="submission" date="2017-09" db="EMBL/GenBank/DDBJ databases">
        <title>Phage vB_EcoM_PHB05 against multidrug-resistant shiga toxin-producing Escherichia.</title>
        <authorList>
            <person name="Chen Y."/>
            <person name="Song J."/>
            <person name="Wu B."/>
        </authorList>
    </citation>
    <scope>NUCLEOTIDE SEQUENCE [LARGE SCALE GENOMIC DNA]</scope>
    <source>
        <strain evidence="1">Wastewater</strain>
    </source>
</reference>
<protein>
    <submittedName>
        <fullName evidence="1">Uncharacterized protein</fullName>
    </submittedName>
</protein>
<organism evidence="1 2">
    <name type="scientific">Escherichia phage vB_EcoM_PHB05</name>
    <dbReference type="NCBI Taxonomy" id="2041347"/>
    <lineage>
        <taxon>Viruses</taxon>
        <taxon>Duplodnaviria</taxon>
        <taxon>Heunggongvirae</taxon>
        <taxon>Uroviricota</taxon>
        <taxon>Caudoviricetes</taxon>
        <taxon>Stephanstirmvirinae</taxon>
        <taxon>Justusliebigvirus</taxon>
        <taxon>Justusliebigvirus PHB05</taxon>
    </lineage>
</organism>
<dbReference type="KEGG" id="vg:62611811"/>
<keyword evidence="2" id="KW-1185">Reference proteome</keyword>
<sequence>MRVTRYVRSETIDGGIMYAFYDDKTFCSAFYEEDLSTEWQQIIFLLDILKRKDNFEGIEWTVGSKVIVAGLSKHELLDLDCKLCNYQFSKRLPLERQLGVEIHVDLGDGVSYTLNNHSADVN</sequence>
<dbReference type="GeneID" id="62611811"/>
<name>A0A291LA87_9CAUD</name>
<dbReference type="Proteomes" id="UP000230824">
    <property type="component" value="Segment"/>
</dbReference>
<proteinExistence type="predicted"/>
<evidence type="ECO:0000313" key="2">
    <source>
        <dbReference type="Proteomes" id="UP000230824"/>
    </source>
</evidence>
<dbReference type="RefSeq" id="YP_009984467.1">
    <property type="nucleotide sequence ID" value="NC_052652.1"/>
</dbReference>
<accession>A0A291LA87</accession>
<dbReference type="EMBL" id="MF805809">
    <property type="protein sequence ID" value="ATI15841.1"/>
    <property type="molecule type" value="Genomic_DNA"/>
</dbReference>
<evidence type="ECO:0000313" key="1">
    <source>
        <dbReference type="EMBL" id="ATI15841.1"/>
    </source>
</evidence>